<dbReference type="EMBL" id="KV425635">
    <property type="protein sequence ID" value="KZT19698.1"/>
    <property type="molecule type" value="Genomic_DNA"/>
</dbReference>
<dbReference type="Proteomes" id="UP000076761">
    <property type="component" value="Unassembled WGS sequence"/>
</dbReference>
<dbReference type="OrthoDB" id="6359816at2759"/>
<reference evidence="2 3" key="1">
    <citation type="journal article" date="2016" name="Mol. Biol. Evol.">
        <title>Comparative Genomics of Early-Diverging Mushroom-Forming Fungi Provides Insights into the Origins of Lignocellulose Decay Capabilities.</title>
        <authorList>
            <person name="Nagy L.G."/>
            <person name="Riley R."/>
            <person name="Tritt A."/>
            <person name="Adam C."/>
            <person name="Daum C."/>
            <person name="Floudas D."/>
            <person name="Sun H."/>
            <person name="Yadav J.S."/>
            <person name="Pangilinan J."/>
            <person name="Larsson K.H."/>
            <person name="Matsuura K."/>
            <person name="Barry K."/>
            <person name="Labutti K."/>
            <person name="Kuo R."/>
            <person name="Ohm R.A."/>
            <person name="Bhattacharya S.S."/>
            <person name="Shirouzu T."/>
            <person name="Yoshinaga Y."/>
            <person name="Martin F.M."/>
            <person name="Grigoriev I.V."/>
            <person name="Hibbett D.S."/>
        </authorList>
    </citation>
    <scope>NUCLEOTIDE SEQUENCE [LARGE SCALE GENOMIC DNA]</scope>
    <source>
        <strain evidence="2 3">HHB14362 ss-1</strain>
    </source>
</reference>
<feature type="compositionally biased region" description="Acidic residues" evidence="1">
    <location>
        <begin position="223"/>
        <end position="234"/>
    </location>
</feature>
<name>A0A165NIP3_9AGAM</name>
<organism evidence="2 3">
    <name type="scientific">Neolentinus lepideus HHB14362 ss-1</name>
    <dbReference type="NCBI Taxonomy" id="1314782"/>
    <lineage>
        <taxon>Eukaryota</taxon>
        <taxon>Fungi</taxon>
        <taxon>Dikarya</taxon>
        <taxon>Basidiomycota</taxon>
        <taxon>Agaricomycotina</taxon>
        <taxon>Agaricomycetes</taxon>
        <taxon>Gloeophyllales</taxon>
        <taxon>Gloeophyllaceae</taxon>
        <taxon>Neolentinus</taxon>
    </lineage>
</organism>
<evidence type="ECO:0008006" key="4">
    <source>
        <dbReference type="Google" id="ProtNLM"/>
    </source>
</evidence>
<protein>
    <recommendedName>
        <fullName evidence="4">BTB domain-containing protein</fullName>
    </recommendedName>
</protein>
<keyword evidence="3" id="KW-1185">Reference proteome</keyword>
<gene>
    <name evidence="2" type="ORF">NEOLEDRAFT_1101858</name>
</gene>
<evidence type="ECO:0000256" key="1">
    <source>
        <dbReference type="SAM" id="MobiDB-lite"/>
    </source>
</evidence>
<dbReference type="InParanoid" id="A0A165NIP3"/>
<dbReference type="InterPro" id="IPR011333">
    <property type="entry name" value="SKP1/BTB/POZ_sf"/>
</dbReference>
<accession>A0A165NIP3</accession>
<evidence type="ECO:0000313" key="3">
    <source>
        <dbReference type="Proteomes" id="UP000076761"/>
    </source>
</evidence>
<evidence type="ECO:0000313" key="2">
    <source>
        <dbReference type="EMBL" id="KZT19698.1"/>
    </source>
</evidence>
<feature type="region of interest" description="Disordered" evidence="1">
    <location>
        <begin position="223"/>
        <end position="253"/>
    </location>
</feature>
<dbReference type="PANTHER" id="PTHR24413">
    <property type="entry name" value="SPECKLE-TYPE POZ PROTEIN"/>
    <property type="match status" value="1"/>
</dbReference>
<dbReference type="STRING" id="1314782.A0A165NIP3"/>
<sequence>MEKVSESSLRVTQTIFKMVIDDQKLGCGETTFWSDLCGEGWRCGISTSYDDYDSECVIRLALDLSSVDSALVSLTFSGSLTWSSDYYRDDHDSNAICDYIIKLPNDEPMIPHSPTTISLGEGPVDLTVTFKIAYSYRPKRMPSELQETLKSTISSGSFTNAKFLLYSRRGQSGRVDSPLPLFANSTVLKNHCPSYFEPLFSDRFTELSVTDVEAYDYYSDSDYSDCSEGDDVDSGAEPQPEQAATPENCSISGDTSIRADESKNDHVAAMLERKGENQIRTIVVTDFAFRTYRALIYYLYTGSISFAPLKSTRSRASGKEAEDNKSQVDDLRCSPKSMYRLADKLGLDDLKQQALSFIRSGISETNVVQEVGSRFTGIPEYNEIRQTEIQVLSDKWAVPGVKEAFLELLKRAMLGELPHATDTLLAFVSRMKPAF</sequence>
<dbReference type="AlphaFoldDB" id="A0A165NIP3"/>
<dbReference type="Gene3D" id="3.30.710.10">
    <property type="entry name" value="Potassium Channel Kv1.1, Chain A"/>
    <property type="match status" value="1"/>
</dbReference>
<proteinExistence type="predicted"/>